<evidence type="ECO:0000256" key="6">
    <source>
        <dbReference type="SAM" id="Phobius"/>
    </source>
</evidence>
<evidence type="ECO:0000313" key="9">
    <source>
        <dbReference type="Proteomes" id="UP000264820"/>
    </source>
</evidence>
<comment type="similarity">
    <text evidence="2">Belongs to the LIMR family.</text>
</comment>
<keyword evidence="3 6" id="KW-0812">Transmembrane</keyword>
<dbReference type="GO" id="GO:0016020">
    <property type="term" value="C:membrane"/>
    <property type="evidence" value="ECO:0007669"/>
    <property type="project" value="UniProtKB-SubCell"/>
</dbReference>
<dbReference type="InterPro" id="IPR051584">
    <property type="entry name" value="GPCR-associated_LMBR1"/>
</dbReference>
<comment type="subcellular location">
    <subcellularLocation>
        <location evidence="1">Membrane</location>
        <topology evidence="1">Multi-pass membrane protein</topology>
    </subcellularLocation>
</comment>
<keyword evidence="5 6" id="KW-0472">Membrane</keyword>
<keyword evidence="9" id="KW-1185">Reference proteome</keyword>
<feature type="transmembrane region" description="Helical" evidence="6">
    <location>
        <begin position="155"/>
        <end position="174"/>
    </location>
</feature>
<feature type="chain" id="PRO_5018693923" evidence="7">
    <location>
        <begin position="20"/>
        <end position="374"/>
    </location>
</feature>
<reference evidence="8" key="2">
    <citation type="submission" date="2025-09" db="UniProtKB">
        <authorList>
            <consortium name="Ensembl"/>
        </authorList>
    </citation>
    <scope>IDENTIFICATION</scope>
</reference>
<dbReference type="PANTHER" id="PTHR21355:SF0">
    <property type="entry name" value="G-PROTEIN COUPLED RECEPTOR-ASSOCIATED PROTEIN LMBRD2"/>
    <property type="match status" value="1"/>
</dbReference>
<evidence type="ECO:0000313" key="8">
    <source>
        <dbReference type="Ensembl" id="ENSHCOP00000023124.1"/>
    </source>
</evidence>
<dbReference type="Ensembl" id="ENSHCOT00000015041.1">
    <property type="protein sequence ID" value="ENSHCOP00000023124.1"/>
    <property type="gene ID" value="ENSHCOG00000011404.1"/>
</dbReference>
<feature type="signal peptide" evidence="7">
    <location>
        <begin position="1"/>
        <end position="19"/>
    </location>
</feature>
<evidence type="ECO:0000256" key="2">
    <source>
        <dbReference type="ARBA" id="ARBA00010487"/>
    </source>
</evidence>
<feature type="transmembrane region" description="Helical" evidence="6">
    <location>
        <begin position="186"/>
        <end position="209"/>
    </location>
</feature>
<evidence type="ECO:0000256" key="5">
    <source>
        <dbReference type="ARBA" id="ARBA00023136"/>
    </source>
</evidence>
<dbReference type="Proteomes" id="UP000264820">
    <property type="component" value="Unplaced"/>
</dbReference>
<dbReference type="PANTHER" id="PTHR21355">
    <property type="entry name" value="G-PROTEIN COUPLED RECEPTOR-ASSOCIATED PROTEIN LMBRD2"/>
    <property type="match status" value="1"/>
</dbReference>
<evidence type="ECO:0000256" key="3">
    <source>
        <dbReference type="ARBA" id="ARBA00022692"/>
    </source>
</evidence>
<dbReference type="GeneTree" id="ENSGT00390000018651"/>
<evidence type="ECO:0000256" key="7">
    <source>
        <dbReference type="SAM" id="SignalP"/>
    </source>
</evidence>
<feature type="transmembrane region" description="Helical" evidence="6">
    <location>
        <begin position="116"/>
        <end position="135"/>
    </location>
</feature>
<feature type="transmembrane region" description="Helical" evidence="6">
    <location>
        <begin position="33"/>
        <end position="52"/>
    </location>
</feature>
<dbReference type="STRING" id="109280.ENSHCOP00000023124"/>
<dbReference type="InterPro" id="IPR006876">
    <property type="entry name" value="LMBR1-like_membr_prot"/>
</dbReference>
<organism evidence="8 9">
    <name type="scientific">Hippocampus comes</name>
    <name type="common">Tiger tail seahorse</name>
    <dbReference type="NCBI Taxonomy" id="109280"/>
    <lineage>
        <taxon>Eukaryota</taxon>
        <taxon>Metazoa</taxon>
        <taxon>Chordata</taxon>
        <taxon>Craniata</taxon>
        <taxon>Vertebrata</taxon>
        <taxon>Euteleostomi</taxon>
        <taxon>Actinopterygii</taxon>
        <taxon>Neopterygii</taxon>
        <taxon>Teleostei</taxon>
        <taxon>Neoteleostei</taxon>
        <taxon>Acanthomorphata</taxon>
        <taxon>Syngnathiaria</taxon>
        <taxon>Syngnathiformes</taxon>
        <taxon>Syngnathoidei</taxon>
        <taxon>Syngnathidae</taxon>
        <taxon>Hippocampus</taxon>
    </lineage>
</organism>
<dbReference type="OMA" id="ELTHYIP"/>
<evidence type="ECO:0000256" key="4">
    <source>
        <dbReference type="ARBA" id="ARBA00022989"/>
    </source>
</evidence>
<keyword evidence="7" id="KW-0732">Signal</keyword>
<dbReference type="GO" id="GO:0071875">
    <property type="term" value="P:adrenergic receptor signaling pathway"/>
    <property type="evidence" value="ECO:0007669"/>
    <property type="project" value="TreeGrafter"/>
</dbReference>
<evidence type="ECO:0000256" key="1">
    <source>
        <dbReference type="ARBA" id="ARBA00004141"/>
    </source>
</evidence>
<sequence length="374" mass="42527">MSGVALGLVLASVFFLALALLHRYGDLKKQQPMVLLGTLASWYLCFLIIFVLPLDVSTTIYKQCLLDNTHHPSPVSPTRISYMTENVMVCVDSAPSVCEKPWSYIPEGVLPVFWRVVYWTSQFLTWLLLPFMQSYARSGAFSLVGKVKAAIVENAIYYGSYLLIFIFLVIYVVAHPKWRLTWSFQTIGITAANTWGLFLLVLLLGYGLVEIPRSYWLSSCHAHLLAKTYFKVAKMASEKASAEENLADVMEEVSVINVSVKYNHSLRKCVDTILTKCPIEYQQEMGNDAEHSCNDQTVLPTKRGLVQLHKKVISAVQRCRQSRVQWFMLLERIFHLEDAAKSRGNPMCHFVRSFAATERDGCIRRFLYTPKVGE</sequence>
<accession>A0A3Q2YY44</accession>
<dbReference type="Pfam" id="PF04791">
    <property type="entry name" value="LMBR1"/>
    <property type="match status" value="1"/>
</dbReference>
<protein>
    <submittedName>
        <fullName evidence="8">LMBR1 domain containing 2a</fullName>
    </submittedName>
</protein>
<name>A0A3Q2YY44_HIPCM</name>
<keyword evidence="4 6" id="KW-1133">Transmembrane helix</keyword>
<proteinExistence type="inferred from homology"/>
<reference evidence="8" key="1">
    <citation type="submission" date="2025-08" db="UniProtKB">
        <authorList>
            <consortium name="Ensembl"/>
        </authorList>
    </citation>
    <scope>IDENTIFICATION</scope>
</reference>
<dbReference type="AlphaFoldDB" id="A0A3Q2YY44"/>